<gene>
    <name evidence="2" type="ORF">ElyMa_003479000</name>
</gene>
<evidence type="ECO:0000313" key="3">
    <source>
        <dbReference type="Proteomes" id="UP000762676"/>
    </source>
</evidence>
<comment type="caution">
    <text evidence="2">The sequence shown here is derived from an EMBL/GenBank/DDBJ whole genome shotgun (WGS) entry which is preliminary data.</text>
</comment>
<protein>
    <submittedName>
        <fullName evidence="2">Uncharacterized protein</fullName>
    </submittedName>
</protein>
<dbReference type="EMBL" id="BMAT01007137">
    <property type="protein sequence ID" value="GFR58345.1"/>
    <property type="molecule type" value="Genomic_DNA"/>
</dbReference>
<accession>A0AAV4ECC8</accession>
<evidence type="ECO:0000313" key="2">
    <source>
        <dbReference type="EMBL" id="GFR58345.1"/>
    </source>
</evidence>
<name>A0AAV4ECC8_9GAST</name>
<dbReference type="Proteomes" id="UP000762676">
    <property type="component" value="Unassembled WGS sequence"/>
</dbReference>
<feature type="region of interest" description="Disordered" evidence="1">
    <location>
        <begin position="55"/>
        <end position="75"/>
    </location>
</feature>
<reference evidence="2 3" key="1">
    <citation type="journal article" date="2021" name="Elife">
        <title>Chloroplast acquisition without the gene transfer in kleptoplastic sea slugs, Plakobranchus ocellatus.</title>
        <authorList>
            <person name="Maeda T."/>
            <person name="Takahashi S."/>
            <person name="Yoshida T."/>
            <person name="Shimamura S."/>
            <person name="Takaki Y."/>
            <person name="Nagai Y."/>
            <person name="Toyoda A."/>
            <person name="Suzuki Y."/>
            <person name="Arimoto A."/>
            <person name="Ishii H."/>
            <person name="Satoh N."/>
            <person name="Nishiyama T."/>
            <person name="Hasebe M."/>
            <person name="Maruyama T."/>
            <person name="Minagawa J."/>
            <person name="Obokata J."/>
            <person name="Shigenobu S."/>
        </authorList>
    </citation>
    <scope>NUCLEOTIDE SEQUENCE [LARGE SCALE GENOMIC DNA]</scope>
</reference>
<dbReference type="AlphaFoldDB" id="A0AAV4ECC8"/>
<sequence>MAWADKLHIDRTGQVFKTRANHQVGGNRLWSHGERWTPHVTLPKTRNMRMKTTQRFIPDRSSPDQGPPLPLAGSTRTEVETMLLADPARPAVPETRL</sequence>
<evidence type="ECO:0000256" key="1">
    <source>
        <dbReference type="SAM" id="MobiDB-lite"/>
    </source>
</evidence>
<organism evidence="2 3">
    <name type="scientific">Elysia marginata</name>
    <dbReference type="NCBI Taxonomy" id="1093978"/>
    <lineage>
        <taxon>Eukaryota</taxon>
        <taxon>Metazoa</taxon>
        <taxon>Spiralia</taxon>
        <taxon>Lophotrochozoa</taxon>
        <taxon>Mollusca</taxon>
        <taxon>Gastropoda</taxon>
        <taxon>Heterobranchia</taxon>
        <taxon>Euthyneura</taxon>
        <taxon>Panpulmonata</taxon>
        <taxon>Sacoglossa</taxon>
        <taxon>Placobranchoidea</taxon>
        <taxon>Plakobranchidae</taxon>
        <taxon>Elysia</taxon>
    </lineage>
</organism>
<keyword evidence="3" id="KW-1185">Reference proteome</keyword>
<proteinExistence type="predicted"/>